<accession>A0ABT7M7K0</accession>
<evidence type="ECO:0000313" key="3">
    <source>
        <dbReference type="Proteomes" id="UP001231924"/>
    </source>
</evidence>
<dbReference type="Pfam" id="PF10604">
    <property type="entry name" value="Polyketide_cyc2"/>
    <property type="match status" value="1"/>
</dbReference>
<organism evidence="2 3">
    <name type="scientific">Actinomycetospora termitidis</name>
    <dbReference type="NCBI Taxonomy" id="3053470"/>
    <lineage>
        <taxon>Bacteria</taxon>
        <taxon>Bacillati</taxon>
        <taxon>Actinomycetota</taxon>
        <taxon>Actinomycetes</taxon>
        <taxon>Pseudonocardiales</taxon>
        <taxon>Pseudonocardiaceae</taxon>
        <taxon>Actinomycetospora</taxon>
    </lineage>
</organism>
<proteinExistence type="predicted"/>
<gene>
    <name evidence="2" type="ORF">QRT03_11800</name>
</gene>
<protein>
    <submittedName>
        <fullName evidence="2">SRPBCC family protein</fullName>
    </submittedName>
</protein>
<dbReference type="RefSeq" id="WP_286052962.1">
    <property type="nucleotide sequence ID" value="NZ_JASVWF010000002.1"/>
</dbReference>
<dbReference type="EMBL" id="JASVWF010000002">
    <property type="protein sequence ID" value="MDL5156646.1"/>
    <property type="molecule type" value="Genomic_DNA"/>
</dbReference>
<feature type="region of interest" description="Disordered" evidence="1">
    <location>
        <begin position="127"/>
        <end position="156"/>
    </location>
</feature>
<dbReference type="SUPFAM" id="SSF55961">
    <property type="entry name" value="Bet v1-like"/>
    <property type="match status" value="1"/>
</dbReference>
<sequence>MPEKAPDVVVSETVDAPPEKVWELVGDPARMGEISPECYSTRWLGGATGPKPGARFIGWNRKGLLRWPTTSTVAEYDPARHISWDVDVVGQAVARWSFTLEPEGDGTKVTQRWVDKRTAIAALVGKGRTTDSPSHNREGMARTLATVKARSEGRAG</sequence>
<name>A0ABT7M7K0_9PSEU</name>
<evidence type="ECO:0000256" key="1">
    <source>
        <dbReference type="SAM" id="MobiDB-lite"/>
    </source>
</evidence>
<dbReference type="CDD" id="cd07812">
    <property type="entry name" value="SRPBCC"/>
    <property type="match status" value="1"/>
</dbReference>
<evidence type="ECO:0000313" key="2">
    <source>
        <dbReference type="EMBL" id="MDL5156646.1"/>
    </source>
</evidence>
<dbReference type="InterPro" id="IPR023393">
    <property type="entry name" value="START-like_dom_sf"/>
</dbReference>
<comment type="caution">
    <text evidence="2">The sequence shown here is derived from an EMBL/GenBank/DDBJ whole genome shotgun (WGS) entry which is preliminary data.</text>
</comment>
<dbReference type="InterPro" id="IPR019587">
    <property type="entry name" value="Polyketide_cyclase/dehydratase"/>
</dbReference>
<dbReference type="Gene3D" id="3.30.530.20">
    <property type="match status" value="1"/>
</dbReference>
<keyword evidence="3" id="KW-1185">Reference proteome</keyword>
<reference evidence="2 3" key="1">
    <citation type="submission" date="2023-06" db="EMBL/GenBank/DDBJ databases">
        <title>Actinomycetospora Odt1-22.</title>
        <authorList>
            <person name="Supong K."/>
        </authorList>
    </citation>
    <scope>NUCLEOTIDE SEQUENCE [LARGE SCALE GENOMIC DNA]</scope>
    <source>
        <strain evidence="2 3">Odt1-22</strain>
    </source>
</reference>
<dbReference type="Proteomes" id="UP001231924">
    <property type="component" value="Unassembled WGS sequence"/>
</dbReference>